<dbReference type="EMBL" id="JBFCZG010000003">
    <property type="protein sequence ID" value="KAL3425197.1"/>
    <property type="molecule type" value="Genomic_DNA"/>
</dbReference>
<evidence type="ECO:0000313" key="2">
    <source>
        <dbReference type="Proteomes" id="UP001629113"/>
    </source>
</evidence>
<proteinExistence type="predicted"/>
<protein>
    <submittedName>
        <fullName evidence="1">Uncharacterized protein</fullName>
    </submittedName>
</protein>
<name>A0ABR4PQ12_9HELO</name>
<sequence>MYKNLVITVIEDENKLEGVDIKATTYNFIEWMRTAGLDEILQKGEMQDINIENLEGEEFLMKFPAIPRYQFYIHADKEMIESFSTDLKTIGPIDEDFPIGGGWSSGKNFLYLVSPSTILSDIEWRKRDREDIRREDNDKEEDIDMEGNLSKKVRGGTLLDLYVKLLNGFDYFYNHDEEGFWIIA</sequence>
<evidence type="ECO:0000313" key="1">
    <source>
        <dbReference type="EMBL" id="KAL3425197.1"/>
    </source>
</evidence>
<keyword evidence="2" id="KW-1185">Reference proteome</keyword>
<accession>A0ABR4PQ12</accession>
<comment type="caution">
    <text evidence="1">The sequence shown here is derived from an EMBL/GenBank/DDBJ whole genome shotgun (WGS) entry which is preliminary data.</text>
</comment>
<organism evidence="1 2">
    <name type="scientific">Phlyctema vagabunda</name>
    <dbReference type="NCBI Taxonomy" id="108571"/>
    <lineage>
        <taxon>Eukaryota</taxon>
        <taxon>Fungi</taxon>
        <taxon>Dikarya</taxon>
        <taxon>Ascomycota</taxon>
        <taxon>Pezizomycotina</taxon>
        <taxon>Leotiomycetes</taxon>
        <taxon>Helotiales</taxon>
        <taxon>Dermateaceae</taxon>
        <taxon>Phlyctema</taxon>
    </lineage>
</organism>
<reference evidence="1 2" key="1">
    <citation type="submission" date="2024-06" db="EMBL/GenBank/DDBJ databases">
        <title>Complete genome of Phlyctema vagabunda strain 19-DSS-EL-015.</title>
        <authorList>
            <person name="Fiorenzani C."/>
        </authorList>
    </citation>
    <scope>NUCLEOTIDE SEQUENCE [LARGE SCALE GENOMIC DNA]</scope>
    <source>
        <strain evidence="1 2">19-DSS-EL-015</strain>
    </source>
</reference>
<gene>
    <name evidence="1" type="ORF">PVAG01_04478</name>
</gene>
<dbReference type="Proteomes" id="UP001629113">
    <property type="component" value="Unassembled WGS sequence"/>
</dbReference>